<evidence type="ECO:0000256" key="2">
    <source>
        <dbReference type="ARBA" id="ARBA00009430"/>
    </source>
</evidence>
<keyword evidence="7" id="KW-1185">Reference proteome</keyword>
<evidence type="ECO:0000256" key="3">
    <source>
        <dbReference type="ARBA" id="ARBA00022478"/>
    </source>
</evidence>
<dbReference type="Proteomes" id="UP001154329">
    <property type="component" value="Chromosome 3"/>
</dbReference>
<accession>A0A9P0JAK1</accession>
<keyword evidence="5" id="KW-0539">Nucleus</keyword>
<reference evidence="6" key="1">
    <citation type="submission" date="2022-02" db="EMBL/GenBank/DDBJ databases">
        <authorList>
            <person name="King R."/>
        </authorList>
    </citation>
    <scope>NUCLEOTIDE SEQUENCE</scope>
</reference>
<reference evidence="6" key="2">
    <citation type="submission" date="2022-10" db="EMBL/GenBank/DDBJ databases">
        <authorList>
            <consortium name="ENA_rothamsted_submissions"/>
            <consortium name="culmorum"/>
            <person name="King R."/>
        </authorList>
    </citation>
    <scope>NUCLEOTIDE SEQUENCE</scope>
</reference>
<comment type="similarity">
    <text evidence="2">Belongs to the eukaryotic RPA49/POLR1E RNA polymerase subunit family.</text>
</comment>
<dbReference type="GO" id="GO:0003677">
    <property type="term" value="F:DNA binding"/>
    <property type="evidence" value="ECO:0007669"/>
    <property type="project" value="InterPro"/>
</dbReference>
<dbReference type="PANTHER" id="PTHR14440">
    <property type="entry name" value="DNA-DIRECTED RNA POLYMERASE I SUBUNIT RPA49"/>
    <property type="match status" value="1"/>
</dbReference>
<dbReference type="EMBL" id="OU899036">
    <property type="protein sequence ID" value="CAH1732562.1"/>
    <property type="molecule type" value="Genomic_DNA"/>
</dbReference>
<evidence type="ECO:0000256" key="5">
    <source>
        <dbReference type="ARBA" id="ARBA00023242"/>
    </source>
</evidence>
<proteinExistence type="inferred from homology"/>
<organism evidence="6 7">
    <name type="scientific">Aphis gossypii</name>
    <name type="common">Cotton aphid</name>
    <dbReference type="NCBI Taxonomy" id="80765"/>
    <lineage>
        <taxon>Eukaryota</taxon>
        <taxon>Metazoa</taxon>
        <taxon>Ecdysozoa</taxon>
        <taxon>Arthropoda</taxon>
        <taxon>Hexapoda</taxon>
        <taxon>Insecta</taxon>
        <taxon>Pterygota</taxon>
        <taxon>Neoptera</taxon>
        <taxon>Paraneoptera</taxon>
        <taxon>Hemiptera</taxon>
        <taxon>Sternorrhyncha</taxon>
        <taxon>Aphidomorpha</taxon>
        <taxon>Aphidoidea</taxon>
        <taxon>Aphididae</taxon>
        <taxon>Aphidini</taxon>
        <taxon>Aphis</taxon>
        <taxon>Aphis</taxon>
    </lineage>
</organism>
<dbReference type="AlphaFoldDB" id="A0A9P0JAK1"/>
<dbReference type="InterPro" id="IPR009668">
    <property type="entry name" value="RNA_pol-assoc_fac_A49-like"/>
</dbReference>
<dbReference type="GO" id="GO:0005730">
    <property type="term" value="C:nucleolus"/>
    <property type="evidence" value="ECO:0007669"/>
    <property type="project" value="UniProtKB-SubCell"/>
</dbReference>
<keyword evidence="4" id="KW-0804">Transcription</keyword>
<dbReference type="GO" id="GO:0000428">
    <property type="term" value="C:DNA-directed RNA polymerase complex"/>
    <property type="evidence" value="ECO:0007669"/>
    <property type="project" value="UniProtKB-KW"/>
</dbReference>
<evidence type="ECO:0000256" key="1">
    <source>
        <dbReference type="ARBA" id="ARBA00004604"/>
    </source>
</evidence>
<name>A0A9P0JAK1_APHGO</name>
<keyword evidence="3" id="KW-0240">DNA-directed RNA polymerase</keyword>
<dbReference type="OrthoDB" id="277398at2759"/>
<evidence type="ECO:0000256" key="4">
    <source>
        <dbReference type="ARBA" id="ARBA00023163"/>
    </source>
</evidence>
<comment type="subcellular location">
    <subcellularLocation>
        <location evidence="1">Nucleus</location>
        <location evidence="1">Nucleolus</location>
    </subcellularLocation>
</comment>
<evidence type="ECO:0000313" key="6">
    <source>
        <dbReference type="EMBL" id="CAH1732562.1"/>
    </source>
</evidence>
<sequence length="368" mass="41627">MDGIVEHVYAEPSVPPVIAITEVGHLNSSELLDCGMAIENTSNRPVLKIFNQHGGTVEEEDPSRKENGKKYLILRNKKTNKVLVYGTKVTYLKKPDYFKMKTFEDQSLTDKNQELSTVFGTKKASRISKSRVNNAVGVSANVFDNISFSSDVMQPSFSQTNEFLVYLPLGCNRFSNKLETVYPVSTLLLENEVDLMTDYAKEVISMLPISSDNEDLSKFFITNLNRLSHKTIQNICLLTFADGLIELLKLKSTDLNYRNLEVYPNSEVINDKVLDNFVEYTVTGRDLTSKMKDKSVCHIIIIMLLINMYSFDLSWISPFLPTSSQKRLMLLLKVVGATLAKDDPTKYTLKMPLATLPAFQKLSKKSRK</sequence>
<dbReference type="GO" id="GO:0006351">
    <property type="term" value="P:DNA-templated transcription"/>
    <property type="evidence" value="ECO:0007669"/>
    <property type="project" value="InterPro"/>
</dbReference>
<protein>
    <submittedName>
        <fullName evidence="6">Uncharacterized protein</fullName>
    </submittedName>
</protein>
<gene>
    <name evidence="6" type="ORF">APHIGO_LOCUS9035</name>
</gene>
<evidence type="ECO:0000313" key="7">
    <source>
        <dbReference type="Proteomes" id="UP001154329"/>
    </source>
</evidence>
<dbReference type="Pfam" id="PF06870">
    <property type="entry name" value="RNA_pol_I_A49"/>
    <property type="match status" value="1"/>
</dbReference>